<evidence type="ECO:0000256" key="8">
    <source>
        <dbReference type="SAM" id="Phobius"/>
    </source>
</evidence>
<dbReference type="GO" id="GO:0015385">
    <property type="term" value="F:sodium:proton antiporter activity"/>
    <property type="evidence" value="ECO:0007669"/>
    <property type="project" value="TreeGrafter"/>
</dbReference>
<reference evidence="9 10" key="1">
    <citation type="submission" date="2014-03" db="EMBL/GenBank/DDBJ databases">
        <title>Draft genome sequence of Deinococcus phoenicis 1P10ME.</title>
        <authorList>
            <person name="Stepanov V.G."/>
            <person name="Vaishampayan P."/>
            <person name="Venkateswaran K."/>
            <person name="Fox G.E."/>
        </authorList>
    </citation>
    <scope>NUCLEOTIDE SEQUENCE [LARGE SCALE GENOMIC DNA]</scope>
    <source>
        <strain evidence="9 10">1P10ME</strain>
    </source>
</reference>
<dbReference type="STRING" id="1476583.DEIPH_ctg030orf0030"/>
<evidence type="ECO:0000256" key="4">
    <source>
        <dbReference type="ARBA" id="ARBA00022475"/>
    </source>
</evidence>
<comment type="subcellular location">
    <subcellularLocation>
        <location evidence="1">Cell membrane</location>
        <topology evidence="1">Multi-pass membrane protein</topology>
    </subcellularLocation>
</comment>
<dbReference type="InterPro" id="IPR007208">
    <property type="entry name" value="MrpF/PhaF-like"/>
</dbReference>
<feature type="transmembrane region" description="Helical" evidence="8">
    <location>
        <begin position="31"/>
        <end position="50"/>
    </location>
</feature>
<evidence type="ECO:0000256" key="6">
    <source>
        <dbReference type="ARBA" id="ARBA00022989"/>
    </source>
</evidence>
<keyword evidence="5 8" id="KW-0812">Transmembrane</keyword>
<evidence type="ECO:0000313" key="9">
    <source>
        <dbReference type="EMBL" id="EYB67991.1"/>
    </source>
</evidence>
<evidence type="ECO:0000256" key="5">
    <source>
        <dbReference type="ARBA" id="ARBA00022692"/>
    </source>
</evidence>
<dbReference type="RefSeq" id="WP_034357405.1">
    <property type="nucleotide sequence ID" value="NZ_JHAC01000030.1"/>
</dbReference>
<evidence type="ECO:0000256" key="3">
    <source>
        <dbReference type="ARBA" id="ARBA00022448"/>
    </source>
</evidence>
<name>A0A016QPS6_9DEIO</name>
<dbReference type="EMBL" id="JHAC01000030">
    <property type="protein sequence ID" value="EYB67991.1"/>
    <property type="molecule type" value="Genomic_DNA"/>
</dbReference>
<keyword evidence="7 8" id="KW-0472">Membrane</keyword>
<evidence type="ECO:0000256" key="2">
    <source>
        <dbReference type="ARBA" id="ARBA00009212"/>
    </source>
</evidence>
<keyword evidence="10" id="KW-1185">Reference proteome</keyword>
<sequence>MIINLALGIVTLSVLLVTVRVLRGPSWGDRIMAFDFLSVNLVVLFALIAVKTRLIVVLDAALVLSLLGFLSTVALTRYLLLGRVMK</sequence>
<dbReference type="Proteomes" id="UP000020492">
    <property type="component" value="Unassembled WGS sequence"/>
</dbReference>
<keyword evidence="6 8" id="KW-1133">Transmembrane helix</keyword>
<protein>
    <submittedName>
        <fullName evidence="9">Cation transport system protein</fullName>
    </submittedName>
</protein>
<evidence type="ECO:0000313" key="10">
    <source>
        <dbReference type="Proteomes" id="UP000020492"/>
    </source>
</evidence>
<dbReference type="PATRIC" id="fig|1476583.3.peg.1956"/>
<dbReference type="PANTHER" id="PTHR34702">
    <property type="entry name" value="NA(+)/H(+) ANTIPORTER SUBUNIT F1"/>
    <property type="match status" value="1"/>
</dbReference>
<dbReference type="eggNOG" id="COG2212">
    <property type="taxonomic scope" value="Bacteria"/>
</dbReference>
<feature type="transmembrane region" description="Helical" evidence="8">
    <location>
        <begin position="57"/>
        <end position="80"/>
    </location>
</feature>
<keyword evidence="4" id="KW-1003">Cell membrane</keyword>
<comment type="caution">
    <text evidence="9">The sequence shown here is derived from an EMBL/GenBank/DDBJ whole genome shotgun (WGS) entry which is preliminary data.</text>
</comment>
<gene>
    <name evidence="9" type="ORF">DEIPH_ctg030orf0030</name>
</gene>
<organism evidence="9 10">
    <name type="scientific">Deinococcus phoenicis</name>
    <dbReference type="NCBI Taxonomy" id="1476583"/>
    <lineage>
        <taxon>Bacteria</taxon>
        <taxon>Thermotogati</taxon>
        <taxon>Deinococcota</taxon>
        <taxon>Deinococci</taxon>
        <taxon>Deinococcales</taxon>
        <taxon>Deinococcaceae</taxon>
        <taxon>Deinococcus</taxon>
    </lineage>
</organism>
<dbReference type="GO" id="GO:0005886">
    <property type="term" value="C:plasma membrane"/>
    <property type="evidence" value="ECO:0007669"/>
    <property type="project" value="UniProtKB-SubCell"/>
</dbReference>
<evidence type="ECO:0000256" key="1">
    <source>
        <dbReference type="ARBA" id="ARBA00004651"/>
    </source>
</evidence>
<dbReference type="Pfam" id="PF04066">
    <property type="entry name" value="MrpF_PhaF"/>
    <property type="match status" value="1"/>
</dbReference>
<evidence type="ECO:0000256" key="7">
    <source>
        <dbReference type="ARBA" id="ARBA00023136"/>
    </source>
</evidence>
<comment type="similarity">
    <text evidence="2">Belongs to the CPA3 antiporters (TC 2.A.63) subunit F family.</text>
</comment>
<dbReference type="PANTHER" id="PTHR34702:SF1">
    <property type="entry name" value="NA(+)_H(+) ANTIPORTER SUBUNIT F"/>
    <property type="match status" value="1"/>
</dbReference>
<proteinExistence type="inferred from homology"/>
<accession>A0A016QPS6</accession>
<dbReference type="AlphaFoldDB" id="A0A016QPS6"/>
<keyword evidence="3" id="KW-0813">Transport</keyword>